<accession>A0A830FY05</accession>
<dbReference type="EMBL" id="BMOO01000001">
    <property type="protein sequence ID" value="GGM56647.1"/>
    <property type="molecule type" value="Genomic_DNA"/>
</dbReference>
<dbReference type="Proteomes" id="UP000614609">
    <property type="component" value="Unassembled WGS sequence"/>
</dbReference>
<dbReference type="OrthoDB" id="198497at2157"/>
<dbReference type="RefSeq" id="WP_209590272.1">
    <property type="nucleotide sequence ID" value="NZ_JAGGKO010000001.1"/>
</dbReference>
<feature type="compositionally biased region" description="Acidic residues" evidence="1">
    <location>
        <begin position="127"/>
        <end position="141"/>
    </location>
</feature>
<reference evidence="2" key="1">
    <citation type="journal article" date="2014" name="Int. J. Syst. Evol. Microbiol.">
        <title>Complete genome sequence of Corynebacterium casei LMG S-19264T (=DSM 44701T), isolated from a smear-ripened cheese.</title>
        <authorList>
            <consortium name="US DOE Joint Genome Institute (JGI-PGF)"/>
            <person name="Walter F."/>
            <person name="Albersmeier A."/>
            <person name="Kalinowski J."/>
            <person name="Ruckert C."/>
        </authorList>
    </citation>
    <scope>NUCLEOTIDE SEQUENCE</scope>
    <source>
        <strain evidence="2">JCM 16108</strain>
    </source>
</reference>
<proteinExistence type="predicted"/>
<organism evidence="2 3">
    <name type="scientific">Halarchaeum rubridurum</name>
    <dbReference type="NCBI Taxonomy" id="489911"/>
    <lineage>
        <taxon>Archaea</taxon>
        <taxon>Methanobacteriati</taxon>
        <taxon>Methanobacteriota</taxon>
        <taxon>Stenosarchaea group</taxon>
        <taxon>Halobacteria</taxon>
        <taxon>Halobacteriales</taxon>
        <taxon>Halobacteriaceae</taxon>
    </lineage>
</organism>
<evidence type="ECO:0000313" key="3">
    <source>
        <dbReference type="Proteomes" id="UP000614609"/>
    </source>
</evidence>
<protein>
    <submittedName>
        <fullName evidence="2">Uncharacterized protein</fullName>
    </submittedName>
</protein>
<comment type="caution">
    <text evidence="2">The sequence shown here is derived from an EMBL/GenBank/DDBJ whole genome shotgun (WGS) entry which is preliminary data.</text>
</comment>
<sequence>MYLSTSNTGWLRTTSYNLTQPCLIGDCPHDRDPATCDAADGREYASKCPSVRPPHDIRRGSISDHLRRGWPIQELAERVNATPKVIRKHYDVRRARESMLTRSELLAETTKSTNTMSPPPQPPVDGSTDEDSTANIDDGDDRDFFSDGPVRI</sequence>
<keyword evidence="3" id="KW-1185">Reference proteome</keyword>
<dbReference type="AlphaFoldDB" id="A0A830FY05"/>
<reference evidence="2" key="2">
    <citation type="submission" date="2020-09" db="EMBL/GenBank/DDBJ databases">
        <authorList>
            <person name="Sun Q."/>
            <person name="Ohkuma M."/>
        </authorList>
    </citation>
    <scope>NUCLEOTIDE SEQUENCE</scope>
    <source>
        <strain evidence="2">JCM 16108</strain>
    </source>
</reference>
<evidence type="ECO:0000256" key="1">
    <source>
        <dbReference type="SAM" id="MobiDB-lite"/>
    </source>
</evidence>
<feature type="region of interest" description="Disordered" evidence="1">
    <location>
        <begin position="101"/>
        <end position="152"/>
    </location>
</feature>
<evidence type="ECO:0000313" key="2">
    <source>
        <dbReference type="EMBL" id="GGM56647.1"/>
    </source>
</evidence>
<name>A0A830FY05_9EURY</name>
<gene>
    <name evidence="2" type="ORF">GCM10009017_03480</name>
</gene>